<organism evidence="1 2">
    <name type="scientific">Massilia terrae</name>
    <dbReference type="NCBI Taxonomy" id="1811224"/>
    <lineage>
        <taxon>Bacteria</taxon>
        <taxon>Pseudomonadati</taxon>
        <taxon>Pseudomonadota</taxon>
        <taxon>Betaproteobacteria</taxon>
        <taxon>Burkholderiales</taxon>
        <taxon>Oxalobacteraceae</taxon>
        <taxon>Telluria group</taxon>
        <taxon>Massilia</taxon>
    </lineage>
</organism>
<comment type="caution">
    <text evidence="1">The sequence shown here is derived from an EMBL/GenBank/DDBJ whole genome shotgun (WGS) entry which is preliminary data.</text>
</comment>
<name>A0ABT2CZB5_9BURK</name>
<dbReference type="InterPro" id="IPR013078">
    <property type="entry name" value="His_Pase_superF_clade-1"/>
</dbReference>
<gene>
    <name evidence="1" type="ORF">NX778_14740</name>
</gene>
<dbReference type="CDD" id="cd07067">
    <property type="entry name" value="HP_PGM_like"/>
    <property type="match status" value="1"/>
</dbReference>
<proteinExistence type="predicted"/>
<dbReference type="Proteomes" id="UP001204621">
    <property type="component" value="Unassembled WGS sequence"/>
</dbReference>
<protein>
    <submittedName>
        <fullName evidence="1">Histidine phosphatase family protein</fullName>
    </submittedName>
</protein>
<evidence type="ECO:0000313" key="2">
    <source>
        <dbReference type="Proteomes" id="UP001204621"/>
    </source>
</evidence>
<dbReference type="RefSeq" id="WP_258812506.1">
    <property type="nucleotide sequence ID" value="NZ_JANUGU010000004.1"/>
</dbReference>
<dbReference type="Pfam" id="PF00300">
    <property type="entry name" value="His_Phos_1"/>
    <property type="match status" value="1"/>
</dbReference>
<evidence type="ECO:0000313" key="1">
    <source>
        <dbReference type="EMBL" id="MCS0659325.1"/>
    </source>
</evidence>
<sequence>MDLVLWRHAEAHAARPGEDDGVRVLTSKGRRHAARVGAWLDRQLPAQCRIVSSPALRCRQTAEALGRKFHLDVRLALDASAARMLDAAGWPDGRGAVVLVGHQPLLGQAAALVLCGQPFEWKVPKASVLWLGCKGDGGAPFIRLAAGPDLVARLR</sequence>
<dbReference type="Gene3D" id="3.40.50.1240">
    <property type="entry name" value="Phosphoglycerate mutase-like"/>
    <property type="match status" value="1"/>
</dbReference>
<dbReference type="SUPFAM" id="SSF53254">
    <property type="entry name" value="Phosphoglycerate mutase-like"/>
    <property type="match status" value="1"/>
</dbReference>
<dbReference type="EMBL" id="JANUGU010000004">
    <property type="protein sequence ID" value="MCS0659325.1"/>
    <property type="molecule type" value="Genomic_DNA"/>
</dbReference>
<reference evidence="1 2" key="1">
    <citation type="submission" date="2022-08" db="EMBL/GenBank/DDBJ databases">
        <title>Reclassification of Massilia species as members of the genera Telluria, Duganella, Pseudoduganella, Mokoshia gen. nov. and Zemynaea gen. nov. using orthogonal and non-orthogonal genome-based approaches.</title>
        <authorList>
            <person name="Bowman J.P."/>
        </authorList>
    </citation>
    <scope>NUCLEOTIDE SEQUENCE [LARGE SCALE GENOMIC DNA]</scope>
    <source>
        <strain evidence="1 2">JCM 31606</strain>
    </source>
</reference>
<dbReference type="InterPro" id="IPR029033">
    <property type="entry name" value="His_PPase_superfam"/>
</dbReference>
<dbReference type="SMART" id="SM00855">
    <property type="entry name" value="PGAM"/>
    <property type="match status" value="1"/>
</dbReference>
<accession>A0ABT2CZB5</accession>
<keyword evidence="2" id="KW-1185">Reference proteome</keyword>